<dbReference type="Proteomes" id="UP000236735">
    <property type="component" value="Unassembled WGS sequence"/>
</dbReference>
<dbReference type="EMBL" id="FNUV01000005">
    <property type="protein sequence ID" value="SEF93926.1"/>
    <property type="molecule type" value="Genomic_DNA"/>
</dbReference>
<dbReference type="SUPFAM" id="SSF51261">
    <property type="entry name" value="Duplicated hybrid motif"/>
    <property type="match status" value="1"/>
</dbReference>
<dbReference type="Gene3D" id="2.70.70.10">
    <property type="entry name" value="Glucose Permease (Domain IIA)"/>
    <property type="match status" value="1"/>
</dbReference>
<dbReference type="CDD" id="cd12797">
    <property type="entry name" value="M23_peptidase"/>
    <property type="match status" value="1"/>
</dbReference>
<sequence>MNLYSPSGYAMPFEADENTPIEVARNYGKHVNEKTGEESFSHGMDFRVRRGTWLKALATGVVSGISSDTQNGFSLTVNYPNYADGKRSCYDVIYSHISEAVCNFGKNVKAGDNVARCDGLLHVEVHFNGEETDPLEFLTMIRDNLIVNSQKDMSGTNPEIATLDFDVHTPYDAQQTEIDQLMMRYFGSYMTDLLSGNYHVPTQTEQGLRNVIAEGARNGAYYEHTPSMLNPLGLGHRSFSIIERVQTILITDFLNYLALMHSVFLSSMSEIEKKKLLTGL</sequence>
<evidence type="ECO:0000313" key="2">
    <source>
        <dbReference type="Proteomes" id="UP000236735"/>
    </source>
</evidence>
<dbReference type="InterPro" id="IPR011055">
    <property type="entry name" value="Dup_hybrid_motif"/>
</dbReference>
<evidence type="ECO:0000313" key="1">
    <source>
        <dbReference type="EMBL" id="SEF93926.1"/>
    </source>
</evidence>
<protein>
    <submittedName>
        <fullName evidence="1">Peptidase family M23</fullName>
    </submittedName>
</protein>
<accession>A0A1H5W3W2</accession>
<gene>
    <name evidence="1" type="ORF">SAMN05216354_2207</name>
</gene>
<reference evidence="1 2" key="1">
    <citation type="submission" date="2016-10" db="EMBL/GenBank/DDBJ databases">
        <authorList>
            <person name="de Groot N.N."/>
        </authorList>
    </citation>
    <scope>NUCLEOTIDE SEQUENCE [LARGE SCALE GENOMIC DNA]</scope>
    <source>
        <strain evidence="1 2">AR32</strain>
    </source>
</reference>
<organism evidence="1 2">
    <name type="scientific">Xylanibacter ruminicola</name>
    <name type="common">Prevotella ruminicola</name>
    <dbReference type="NCBI Taxonomy" id="839"/>
    <lineage>
        <taxon>Bacteria</taxon>
        <taxon>Pseudomonadati</taxon>
        <taxon>Bacteroidota</taxon>
        <taxon>Bacteroidia</taxon>
        <taxon>Bacteroidales</taxon>
        <taxon>Prevotellaceae</taxon>
        <taxon>Xylanibacter</taxon>
    </lineage>
</organism>
<dbReference type="AlphaFoldDB" id="A0A1H5W3W2"/>
<name>A0A1H5W3W2_XYLRU</name>
<proteinExistence type="predicted"/>